<accession>A0A1S3DPX9</accession>
<name>A0A1S3DPX9_DIACI</name>
<organism evidence="2 3">
    <name type="scientific">Diaphorina citri</name>
    <name type="common">Asian citrus psyllid</name>
    <dbReference type="NCBI Taxonomy" id="121845"/>
    <lineage>
        <taxon>Eukaryota</taxon>
        <taxon>Metazoa</taxon>
        <taxon>Ecdysozoa</taxon>
        <taxon>Arthropoda</taxon>
        <taxon>Hexapoda</taxon>
        <taxon>Insecta</taxon>
        <taxon>Pterygota</taxon>
        <taxon>Neoptera</taxon>
        <taxon>Paraneoptera</taxon>
        <taxon>Hemiptera</taxon>
        <taxon>Sternorrhyncha</taxon>
        <taxon>Psylloidea</taxon>
        <taxon>Psyllidae</taxon>
        <taxon>Diaphorininae</taxon>
        <taxon>Diaphorina</taxon>
    </lineage>
</organism>
<sequence>MAEAVSNVFDFDKYNSTVKETLLKILHTHGIPVNLSHTLLEKKDKPLQLTVERESGLDTSNPKHGKEDPNNDPHGGL</sequence>
<feature type="non-terminal residue" evidence="3">
    <location>
        <position position="77"/>
    </location>
</feature>
<dbReference type="GeneID" id="103522413"/>
<feature type="compositionally biased region" description="Basic and acidic residues" evidence="1">
    <location>
        <begin position="43"/>
        <end position="56"/>
    </location>
</feature>
<dbReference type="GO" id="GO:0005737">
    <property type="term" value="C:cytoplasm"/>
    <property type="evidence" value="ECO:0007669"/>
    <property type="project" value="TreeGrafter"/>
</dbReference>
<proteinExistence type="predicted"/>
<dbReference type="PaxDb" id="121845-A0A1S3DPX9"/>
<dbReference type="InterPro" id="IPR039891">
    <property type="entry name" value="VWA8"/>
</dbReference>
<evidence type="ECO:0000256" key="1">
    <source>
        <dbReference type="SAM" id="MobiDB-lite"/>
    </source>
</evidence>
<evidence type="ECO:0000313" key="3">
    <source>
        <dbReference type="RefSeq" id="XP_008485737.1"/>
    </source>
</evidence>
<feature type="region of interest" description="Disordered" evidence="1">
    <location>
        <begin position="43"/>
        <end position="77"/>
    </location>
</feature>
<reference evidence="3" key="1">
    <citation type="submission" date="2025-08" db="UniProtKB">
        <authorList>
            <consortium name="RefSeq"/>
        </authorList>
    </citation>
    <scope>IDENTIFICATION</scope>
</reference>
<evidence type="ECO:0000313" key="2">
    <source>
        <dbReference type="Proteomes" id="UP000079169"/>
    </source>
</evidence>
<dbReference type="STRING" id="121845.A0A1S3DPX9"/>
<protein>
    <submittedName>
        <fullName evidence="3">von Willebrand factor A domain-containing protein 8-like</fullName>
    </submittedName>
</protein>
<gene>
    <name evidence="3" type="primary">LOC103522413</name>
</gene>
<dbReference type="PANTHER" id="PTHR21610">
    <property type="entry name" value="VON WILLEBRAND FACTOR A DOMAIN-CONTAINING PROTEIN 8"/>
    <property type="match status" value="1"/>
</dbReference>
<dbReference type="KEGG" id="dci:103522413"/>
<dbReference type="Proteomes" id="UP000079169">
    <property type="component" value="Unplaced"/>
</dbReference>
<dbReference type="AlphaFoldDB" id="A0A1S3DPX9"/>
<keyword evidence="2" id="KW-1185">Reference proteome</keyword>
<dbReference type="RefSeq" id="XP_008485737.1">
    <property type="nucleotide sequence ID" value="XM_008487515.1"/>
</dbReference>
<dbReference type="PANTHER" id="PTHR21610:SF9">
    <property type="entry name" value="VON WILLEBRAND FACTOR A DOMAIN-CONTAINING PROTEIN 8"/>
    <property type="match status" value="1"/>
</dbReference>